<comment type="caution">
    <text evidence="1">The sequence shown here is derived from an EMBL/GenBank/DDBJ whole genome shotgun (WGS) entry which is preliminary data.</text>
</comment>
<name>N9FAL7_ACIHA</name>
<organism evidence="1 2">
    <name type="scientific">Acinetobacter haemolyticus CIP 64.3 = MTCC 9819</name>
    <dbReference type="NCBI Taxonomy" id="1217659"/>
    <lineage>
        <taxon>Bacteria</taxon>
        <taxon>Pseudomonadati</taxon>
        <taxon>Pseudomonadota</taxon>
        <taxon>Gammaproteobacteria</taxon>
        <taxon>Moraxellales</taxon>
        <taxon>Moraxellaceae</taxon>
        <taxon>Acinetobacter</taxon>
    </lineage>
</organism>
<keyword evidence="2" id="KW-1185">Reference proteome</keyword>
<dbReference type="HOGENOM" id="CLU_3057495_0_0_6"/>
<proteinExistence type="predicted"/>
<dbReference type="EMBL" id="APQQ01000013">
    <property type="protein sequence ID" value="ENW19572.1"/>
    <property type="molecule type" value="Genomic_DNA"/>
</dbReference>
<evidence type="ECO:0000313" key="2">
    <source>
        <dbReference type="Proteomes" id="UP000017667"/>
    </source>
</evidence>
<evidence type="ECO:0000313" key="1">
    <source>
        <dbReference type="EMBL" id="ENW19572.1"/>
    </source>
</evidence>
<reference evidence="1 2" key="1">
    <citation type="submission" date="2013-02" db="EMBL/GenBank/DDBJ databases">
        <title>The Genome Sequence of Acinetobacter haemolyticus CIP 64.3.</title>
        <authorList>
            <consortium name="The Broad Institute Genome Sequencing Platform"/>
            <consortium name="The Broad Institute Genome Sequencing Center for Infectious Disease"/>
            <person name="Cerqueira G."/>
            <person name="Feldgarden M."/>
            <person name="Courvalin P."/>
            <person name="Perichon B."/>
            <person name="Grillot-Courvalin C."/>
            <person name="Clermont D."/>
            <person name="Rocha E."/>
            <person name="Yoon E.-J."/>
            <person name="Nemec A."/>
            <person name="Walker B."/>
            <person name="Young S.K."/>
            <person name="Zeng Q."/>
            <person name="Gargeya S."/>
            <person name="Fitzgerald M."/>
            <person name="Haas B."/>
            <person name="Abouelleil A."/>
            <person name="Alvarado L."/>
            <person name="Arachchi H.M."/>
            <person name="Berlin A.M."/>
            <person name="Chapman S.B."/>
            <person name="Dewar J."/>
            <person name="Goldberg J."/>
            <person name="Griggs A."/>
            <person name="Gujja S."/>
            <person name="Hansen M."/>
            <person name="Howarth C."/>
            <person name="Imamovic A."/>
            <person name="Larimer J."/>
            <person name="McCowan C."/>
            <person name="Murphy C."/>
            <person name="Neiman D."/>
            <person name="Pearson M."/>
            <person name="Priest M."/>
            <person name="Roberts A."/>
            <person name="Saif S."/>
            <person name="Shea T."/>
            <person name="Sisk P."/>
            <person name="Sykes S."/>
            <person name="Wortman J."/>
            <person name="Nusbaum C."/>
            <person name="Birren B."/>
        </authorList>
    </citation>
    <scope>NUCLEOTIDE SEQUENCE [LARGE SCALE GENOMIC DNA]</scope>
    <source>
        <strain evidence="1 2">CIP 64.3</strain>
    </source>
</reference>
<sequence>MRTWLLTTGSLYNLGNLSYVLHGYESIISTKFQNYFFTIYNLRNSKLFGRGIP</sequence>
<dbReference type="Proteomes" id="UP000017667">
    <property type="component" value="Unassembled WGS sequence"/>
</dbReference>
<dbReference type="AlphaFoldDB" id="N9FAL7"/>
<gene>
    <name evidence="1" type="ORF">F927_00989</name>
</gene>
<accession>N9FAL7</accession>
<protein>
    <submittedName>
        <fullName evidence="1">Uncharacterized protein</fullName>
    </submittedName>
</protein>